<protein>
    <submittedName>
        <fullName evidence="2">Uncharacterized protein</fullName>
    </submittedName>
</protein>
<evidence type="ECO:0000313" key="2">
    <source>
        <dbReference type="EMBL" id="QHT36809.1"/>
    </source>
</evidence>
<organism evidence="2">
    <name type="scientific">viral metagenome</name>
    <dbReference type="NCBI Taxonomy" id="1070528"/>
    <lineage>
        <taxon>unclassified sequences</taxon>
        <taxon>metagenomes</taxon>
        <taxon>organismal metagenomes</taxon>
    </lineage>
</organism>
<feature type="transmembrane region" description="Helical" evidence="1">
    <location>
        <begin position="298"/>
        <end position="315"/>
    </location>
</feature>
<keyword evidence="1" id="KW-0812">Transmembrane</keyword>
<proteinExistence type="predicted"/>
<feature type="transmembrane region" description="Helical" evidence="1">
    <location>
        <begin position="274"/>
        <end position="292"/>
    </location>
</feature>
<dbReference type="AlphaFoldDB" id="A0A6C0F8B4"/>
<dbReference type="EMBL" id="MN738786">
    <property type="protein sequence ID" value="QHT36809.1"/>
    <property type="molecule type" value="Genomic_DNA"/>
</dbReference>
<accession>A0A6C0F8B4</accession>
<keyword evidence="1" id="KW-0472">Membrane</keyword>
<sequence>MSSSTTELHSQMIMPPLQYGILYQGLDEDTKTTYEQICTSTNREGCNSPMLLAREKGKMYDRLPTPVQDIPEPLYSSLLKDSNWKVGETHDISQNPEILNKIEDISEKMDELRMNIERPRCGCQDITSNRFSPTRCHGSNLSENFVWGDKYTYMDPASVDTDERYEVKCLNNYDYKQHIDDNHTLLYNCTKQTWETKGPNRDDPFVEYNFSKGRIQCSDDRDEGFQNIEGLEEGGGDPPSCSENWFLKIFDRRNCKPLPTPSKKRKSQISATEVITWIVLLILSIISGYLIYKGGGNVPLYVIGLSFCIAIYIIIRFSF</sequence>
<evidence type="ECO:0000256" key="1">
    <source>
        <dbReference type="SAM" id="Phobius"/>
    </source>
</evidence>
<name>A0A6C0F8B4_9ZZZZ</name>
<reference evidence="2" key="1">
    <citation type="journal article" date="2020" name="Nature">
        <title>Giant virus diversity and host interactions through global metagenomics.</title>
        <authorList>
            <person name="Schulz F."/>
            <person name="Roux S."/>
            <person name="Paez-Espino D."/>
            <person name="Jungbluth S."/>
            <person name="Walsh D.A."/>
            <person name="Denef V.J."/>
            <person name="McMahon K.D."/>
            <person name="Konstantinidis K.T."/>
            <person name="Eloe-Fadrosh E.A."/>
            <person name="Kyrpides N.C."/>
            <person name="Woyke T."/>
        </authorList>
    </citation>
    <scope>NUCLEOTIDE SEQUENCE</scope>
    <source>
        <strain evidence="2">GVMAG-S-ERX555967-130</strain>
    </source>
</reference>
<keyword evidence="1" id="KW-1133">Transmembrane helix</keyword>